<feature type="transmembrane region" description="Helical" evidence="9">
    <location>
        <begin position="577"/>
        <end position="595"/>
    </location>
</feature>
<dbReference type="InterPro" id="IPR029485">
    <property type="entry name" value="CAT_C"/>
</dbReference>
<proteinExistence type="inferred from homology"/>
<dbReference type="EMBL" id="LWLT01000020">
    <property type="status" value="NOT_ANNOTATED_CDS"/>
    <property type="molecule type" value="Genomic_DNA"/>
</dbReference>
<keyword evidence="4 9" id="KW-0812">Transmembrane</keyword>
<dbReference type="PANTHER" id="PTHR43243">
    <property type="entry name" value="INNER MEMBRANE TRANSPORTER YGJI-RELATED"/>
    <property type="match status" value="1"/>
</dbReference>
<evidence type="ECO:0000256" key="3">
    <source>
        <dbReference type="ARBA" id="ARBA00022448"/>
    </source>
</evidence>
<dbReference type="Ensembl" id="ENSCHIT00000029185.1">
    <property type="protein sequence ID" value="ENSCHIP00000021341.1"/>
    <property type="gene ID" value="ENSCHIG00000019688.1"/>
</dbReference>
<evidence type="ECO:0000256" key="5">
    <source>
        <dbReference type="ARBA" id="ARBA00022970"/>
    </source>
</evidence>
<dbReference type="PIRSF" id="PIRSF006060">
    <property type="entry name" value="AA_transporter"/>
    <property type="match status" value="1"/>
</dbReference>
<evidence type="ECO:0000256" key="4">
    <source>
        <dbReference type="ARBA" id="ARBA00022692"/>
    </source>
</evidence>
<feature type="transmembrane region" description="Helical" evidence="9">
    <location>
        <begin position="552"/>
        <end position="571"/>
    </location>
</feature>
<feature type="transmembrane region" description="Helical" evidence="9">
    <location>
        <begin position="188"/>
        <end position="210"/>
    </location>
</feature>
<feature type="transmembrane region" description="Helical" evidence="9">
    <location>
        <begin position="409"/>
        <end position="428"/>
    </location>
</feature>
<dbReference type="GO" id="GO:0012505">
    <property type="term" value="C:endomembrane system"/>
    <property type="evidence" value="ECO:0007669"/>
    <property type="project" value="UniProtKB-SubCell"/>
</dbReference>
<evidence type="ECO:0000256" key="2">
    <source>
        <dbReference type="ARBA" id="ARBA00008572"/>
    </source>
</evidence>
<feature type="transmembrane region" description="Helical" evidence="9">
    <location>
        <begin position="97"/>
        <end position="118"/>
    </location>
</feature>
<evidence type="ECO:0000256" key="7">
    <source>
        <dbReference type="ARBA" id="ARBA00023136"/>
    </source>
</evidence>
<dbReference type="Pfam" id="PF13520">
    <property type="entry name" value="AA_permease_2"/>
    <property type="match status" value="1"/>
</dbReference>
<feature type="transmembrane region" description="Helical" evidence="9">
    <location>
        <begin position="35"/>
        <end position="54"/>
    </location>
</feature>
<feature type="transmembrane region" description="Helical" evidence="9">
    <location>
        <begin position="252"/>
        <end position="271"/>
    </location>
</feature>
<dbReference type="Gene3D" id="1.20.1740.10">
    <property type="entry name" value="Amino acid/polyamine transporter I"/>
    <property type="match status" value="2"/>
</dbReference>
<evidence type="ECO:0000256" key="8">
    <source>
        <dbReference type="ARBA" id="ARBA00023180"/>
    </source>
</evidence>
<dbReference type="Bgee" id="ENSCHIG00000019688">
    <property type="expression patterns" value="Expressed in thymus and 15 other cell types or tissues"/>
</dbReference>
<keyword evidence="12" id="KW-1185">Reference proteome</keyword>
<reference evidence="11" key="3">
    <citation type="submission" date="2025-09" db="UniProtKB">
        <authorList>
            <consortium name="Ensembl"/>
        </authorList>
    </citation>
    <scope>IDENTIFICATION</scope>
</reference>
<feature type="transmembrane region" description="Helical" evidence="9">
    <location>
        <begin position="384"/>
        <end position="403"/>
    </location>
</feature>
<dbReference type="RefSeq" id="XP_017918516.1">
    <property type="nucleotide sequence ID" value="XM_018063027.1"/>
</dbReference>
<dbReference type="FunFam" id="1.20.1740.10:FF:000024">
    <property type="entry name" value="High affinity cationic amino acid transporter 1"/>
    <property type="match status" value="1"/>
</dbReference>
<feature type="transmembrane region" description="Helical" evidence="9">
    <location>
        <begin position="487"/>
        <end position="507"/>
    </location>
</feature>
<feature type="transmembrane region" description="Helical" evidence="9">
    <location>
        <begin position="333"/>
        <end position="349"/>
    </location>
</feature>
<dbReference type="FunFam" id="1.20.1740.10:FF:000050">
    <property type="entry name" value="MGC157082 protein"/>
    <property type="match status" value="1"/>
</dbReference>
<sequence>MRCQDLHQFGQKLVRRRLLEPTEDSESPTAPLNTLNLVAFGVASTLGAGMYILVGEVAMFIAGPAIVISFLVAAVSSVLSGLCYAEFGTRVSWTGSAYLYSYISVGELWAFITAWNLILSYVVVTGSVARAWSIAFDSLIGNHIFQALEGTFSPYMPYYLAKYPDFVALSLVLLLTGVLVLGARESVLVGKISTGINFLVLSFIILSGFIKGDLHNWKLTEQDYTLNTSESGDIYSLGPLGSGGFVPFDYDGILHGAALCFYSFVGFDDIVTKGEEAPNPHRSIPISIMSTVFICFLAYFGVSATLTLMVPYYQIQPDSPFPQAFVHVGWGPARYVVAVGILCFLLYRLQSSLFPVPQLIQEMAKDGLLFRGLARTHPRTKTPIMATVSSGILAGIMALLFEFSNLVDLMSIGHLLVYSLVALFVLVLRYQPDWNLSKNEKTEDKIQMKPLVKENPLDSEPEAGSSKTLKSLWLPVSSSPTEKSAQMVYGCAFLLVLLLIILSLILAQWPSQVFSGDPVLTTVAVLLLLLITGVTVIIWRQPQDPSPLPFRVPALPVLPLVSIFVNVYLMMQTTSGTWALFGIWNAIGFLIYFGYGIRHSLAGNNHQQPPATSLHLQDS</sequence>
<evidence type="ECO:0000313" key="12">
    <source>
        <dbReference type="Proteomes" id="UP000291000"/>
    </source>
</evidence>
<evidence type="ECO:0000259" key="10">
    <source>
        <dbReference type="Pfam" id="PF13906"/>
    </source>
</evidence>
<dbReference type="GO" id="GO:0015171">
    <property type="term" value="F:amino acid transmembrane transporter activity"/>
    <property type="evidence" value="ECO:0007669"/>
    <property type="project" value="TreeGrafter"/>
</dbReference>
<protein>
    <recommendedName>
        <fullName evidence="10">Cationic amino acid transporter C-terminal domain-containing protein</fullName>
    </recommendedName>
</protein>
<feature type="domain" description="Cationic amino acid transporter C-terminal" evidence="10">
    <location>
        <begin position="550"/>
        <end position="600"/>
    </location>
</feature>
<keyword evidence="5" id="KW-0029">Amino-acid transport</keyword>
<evidence type="ECO:0000313" key="11">
    <source>
        <dbReference type="Ensembl" id="ENSCHIP00000021341.1"/>
    </source>
</evidence>
<keyword evidence="8" id="KW-0325">Glycoprotein</keyword>
<dbReference type="PANTHER" id="PTHR43243:SF10">
    <property type="entry name" value="MGC138914 PROTEIN"/>
    <property type="match status" value="1"/>
</dbReference>
<feature type="transmembrane region" description="Helical" evidence="9">
    <location>
        <begin position="60"/>
        <end position="85"/>
    </location>
</feature>
<dbReference type="GO" id="GO:0005886">
    <property type="term" value="C:plasma membrane"/>
    <property type="evidence" value="ECO:0007669"/>
    <property type="project" value="TreeGrafter"/>
</dbReference>
<accession>A0A452FAX5</accession>
<reference evidence="11" key="2">
    <citation type="submission" date="2025-08" db="UniProtKB">
        <authorList>
            <consortium name="Ensembl"/>
        </authorList>
    </citation>
    <scope>IDENTIFICATION</scope>
</reference>
<dbReference type="Pfam" id="PF13906">
    <property type="entry name" value="AA_permease_C"/>
    <property type="match status" value="1"/>
</dbReference>
<reference evidence="11 12" key="1">
    <citation type="submission" date="2016-04" db="EMBL/GenBank/DDBJ databases">
        <title>Polished mammalian reference genomes with single-molecule sequencing and chromosome conformation capture applied to the Capra hircus genome.</title>
        <authorList>
            <person name="Bickhart D.M."/>
            <person name="Koren S."/>
            <person name="Rosen B."/>
            <person name="Hastie A."/>
            <person name="Liachko I."/>
            <person name="Sullivan S.T."/>
            <person name="Burton J."/>
            <person name="Sayre B.L."/>
            <person name="Huson H.J."/>
            <person name="Lee J."/>
            <person name="Lam E."/>
            <person name="Kelley C.M."/>
            <person name="Hutchison J.L."/>
            <person name="Zhou Y."/>
            <person name="Sun J."/>
            <person name="Crisa A."/>
            <person name="Schwartz J.C."/>
            <person name="Hammond J.A."/>
            <person name="Schroeder S.G."/>
            <person name="Liu G.E."/>
            <person name="Dunham M."/>
            <person name="Shendure J."/>
            <person name="Sonstegard T.S."/>
            <person name="Phillippy A.M."/>
            <person name="Van Tassell C.P."/>
            <person name="Smith T.P."/>
        </authorList>
    </citation>
    <scope>NUCLEOTIDE SEQUENCE [LARGE SCALE GENOMIC DNA]</scope>
</reference>
<name>A0A452FAX5_CAPHI</name>
<feature type="transmembrane region" description="Helical" evidence="9">
    <location>
        <begin position="519"/>
        <end position="540"/>
    </location>
</feature>
<keyword evidence="3" id="KW-0813">Transport</keyword>
<feature type="transmembrane region" description="Helical" evidence="9">
    <location>
        <begin position="163"/>
        <end position="181"/>
    </location>
</feature>
<evidence type="ECO:0000256" key="6">
    <source>
        <dbReference type="ARBA" id="ARBA00022989"/>
    </source>
</evidence>
<dbReference type="InterPro" id="IPR002293">
    <property type="entry name" value="AA/rel_permease1"/>
</dbReference>
<keyword evidence="7 9" id="KW-0472">Membrane</keyword>
<dbReference type="GeneTree" id="ENSGT00940000161142"/>
<dbReference type="GeneID" id="102183956"/>
<dbReference type="OrthoDB" id="3900342at2759"/>
<organism evidence="11 12">
    <name type="scientific">Capra hircus</name>
    <name type="common">Goat</name>
    <dbReference type="NCBI Taxonomy" id="9925"/>
    <lineage>
        <taxon>Eukaryota</taxon>
        <taxon>Metazoa</taxon>
        <taxon>Chordata</taxon>
        <taxon>Craniata</taxon>
        <taxon>Vertebrata</taxon>
        <taxon>Euteleostomi</taxon>
        <taxon>Mammalia</taxon>
        <taxon>Eutheria</taxon>
        <taxon>Laurasiatheria</taxon>
        <taxon>Artiodactyla</taxon>
        <taxon>Ruminantia</taxon>
        <taxon>Pecora</taxon>
        <taxon>Bovidae</taxon>
        <taxon>Caprinae</taxon>
        <taxon>Capra</taxon>
    </lineage>
</organism>
<evidence type="ECO:0000256" key="9">
    <source>
        <dbReference type="SAM" id="Phobius"/>
    </source>
</evidence>
<dbReference type="AlphaFoldDB" id="A0A452FAX5"/>
<comment type="similarity">
    <text evidence="2">Belongs to the amino acid-polyamine-organocation (APC) superfamily. Cationic amino acid transporter (CAT) (TC 2.A.3.3) family.</text>
</comment>
<evidence type="ECO:0000256" key="1">
    <source>
        <dbReference type="ARBA" id="ARBA00004127"/>
    </source>
</evidence>
<comment type="subcellular location">
    <subcellularLocation>
        <location evidence="1">Endomembrane system</location>
        <topology evidence="1">Multi-pass membrane protein</topology>
    </subcellularLocation>
</comment>
<dbReference type="Proteomes" id="UP000291000">
    <property type="component" value="Chromosome 18"/>
</dbReference>
<dbReference type="STRING" id="9925.ENSCHIP00000021341"/>
<gene>
    <name evidence="11" type="primary">LOC102183956</name>
</gene>
<feature type="transmembrane region" description="Helical" evidence="9">
    <location>
        <begin position="292"/>
        <end position="313"/>
    </location>
</feature>
<keyword evidence="6 9" id="KW-1133">Transmembrane helix</keyword>